<dbReference type="EMBL" id="JABTTQ020000001">
    <property type="protein sequence ID" value="KAK6163961.1"/>
    <property type="molecule type" value="Genomic_DNA"/>
</dbReference>
<keyword evidence="4" id="KW-1185">Reference proteome</keyword>
<feature type="domain" description="Small ribosomal subunit protein mS35 mitochondrial conserved" evidence="2">
    <location>
        <begin position="466"/>
        <end position="556"/>
    </location>
</feature>
<comment type="caution">
    <text evidence="3">The sequence shown here is derived from an EMBL/GenBank/DDBJ whole genome shotgun (WGS) entry which is preliminary data.</text>
</comment>
<name>A0ABR0XXX6_REHGL</name>
<evidence type="ECO:0000259" key="2">
    <source>
        <dbReference type="Pfam" id="PF10213"/>
    </source>
</evidence>
<protein>
    <recommendedName>
        <fullName evidence="2">Small ribosomal subunit protein mS35 mitochondrial conserved domain-containing protein</fullName>
    </recommendedName>
</protein>
<feature type="compositionally biased region" description="Polar residues" evidence="1">
    <location>
        <begin position="186"/>
        <end position="203"/>
    </location>
</feature>
<evidence type="ECO:0000313" key="4">
    <source>
        <dbReference type="Proteomes" id="UP001318860"/>
    </source>
</evidence>
<proteinExistence type="predicted"/>
<reference evidence="3 4" key="1">
    <citation type="journal article" date="2021" name="Comput. Struct. Biotechnol. J.">
        <title>De novo genome assembly of the potent medicinal plant Rehmannia glutinosa using nanopore technology.</title>
        <authorList>
            <person name="Ma L."/>
            <person name="Dong C."/>
            <person name="Song C."/>
            <person name="Wang X."/>
            <person name="Zheng X."/>
            <person name="Niu Y."/>
            <person name="Chen S."/>
            <person name="Feng W."/>
        </authorList>
    </citation>
    <scope>NUCLEOTIDE SEQUENCE [LARGE SCALE GENOMIC DNA]</scope>
    <source>
        <strain evidence="3">DH-2019</strain>
    </source>
</reference>
<dbReference type="Gene3D" id="3.30.160.20">
    <property type="match status" value="1"/>
</dbReference>
<organism evidence="3 4">
    <name type="scientific">Rehmannia glutinosa</name>
    <name type="common">Chinese foxglove</name>
    <dbReference type="NCBI Taxonomy" id="99300"/>
    <lineage>
        <taxon>Eukaryota</taxon>
        <taxon>Viridiplantae</taxon>
        <taxon>Streptophyta</taxon>
        <taxon>Embryophyta</taxon>
        <taxon>Tracheophyta</taxon>
        <taxon>Spermatophyta</taxon>
        <taxon>Magnoliopsida</taxon>
        <taxon>eudicotyledons</taxon>
        <taxon>Gunneridae</taxon>
        <taxon>Pentapetalae</taxon>
        <taxon>asterids</taxon>
        <taxon>lamiids</taxon>
        <taxon>Lamiales</taxon>
        <taxon>Orobanchaceae</taxon>
        <taxon>Rehmannieae</taxon>
        <taxon>Rehmannia</taxon>
    </lineage>
</organism>
<dbReference type="InterPro" id="IPR039848">
    <property type="entry name" value="Ribosomal_mS35_mt"/>
</dbReference>
<dbReference type="PANTHER" id="PTHR13490">
    <property type="entry name" value="MITOCHONDRIAL 28S RIBOSOMAL PROTEIN S28"/>
    <property type="match status" value="1"/>
</dbReference>
<evidence type="ECO:0000313" key="3">
    <source>
        <dbReference type="EMBL" id="KAK6163961.1"/>
    </source>
</evidence>
<feature type="region of interest" description="Disordered" evidence="1">
    <location>
        <begin position="426"/>
        <end position="447"/>
    </location>
</feature>
<dbReference type="Pfam" id="PF10213">
    <property type="entry name" value="MRP-S28"/>
    <property type="match status" value="1"/>
</dbReference>
<feature type="region of interest" description="Disordered" evidence="1">
    <location>
        <begin position="186"/>
        <end position="215"/>
    </location>
</feature>
<sequence>MVKFRSSFSKFLQGDITEGVTSGVITSGITAGVTADVSGGVTEGLASGVITFGTTLMAFSSGSRRLGRVRQLSQAVAHGGAAHDVAKATEASTTQEEPNFCTAYSKGLRAEIEWKVETIKTLTITMRGALLGNFPLYARNLHLSRNLKRSSTISNCYTDHFCDNYIIENAPFLNWFPSRMRFFSSENGSPDPSANPESETSVAQPEEKKAATVEVEDVNNKELKLQIEDYFNNFNEEALPSILESILKRKLSKKHEDTDDELIDELQLKPLDNVKDEDFESDFEEAHETDDEVEDLYSARDIVMKKMTSNDPFFNMDDRKWDDMIKEAVEHGYLNDTRECEAILEDMLNWDKLLPGSIILVCSVYDSNFENGPSSDEIKRKVEKKFDEIGDRVEKGELEVDEGYALFKEFEDQMVLECAKLMEAEGPPQFDNDVSPDNKKDLDDPPGEGPILRWQTRVVFAPGGDAWHPKNRKVKLAVTVKELGLSKYQFLRLRELAGKRYNPGKDELTITSERFEHREENRKDCLRTLFALIEEAGKARKLVEDARISEVKERLKANPKFMQRLQTKKLVGDSNLLTA</sequence>
<dbReference type="InterPro" id="IPR019349">
    <property type="entry name" value="Ribosomal_mS35_mit"/>
</dbReference>
<gene>
    <name evidence="3" type="ORF">DH2020_000825</name>
</gene>
<accession>A0ABR0XXX6</accession>
<evidence type="ECO:0000256" key="1">
    <source>
        <dbReference type="SAM" id="MobiDB-lite"/>
    </source>
</evidence>
<dbReference type="PANTHER" id="PTHR13490:SF0">
    <property type="entry name" value="SMALL RIBOSOMAL SUBUNIT PROTEIN MS35"/>
    <property type="match status" value="1"/>
</dbReference>
<dbReference type="Proteomes" id="UP001318860">
    <property type="component" value="Unassembled WGS sequence"/>
</dbReference>